<reference evidence="1" key="1">
    <citation type="submission" date="2022-09" db="EMBL/GenBank/DDBJ databases">
        <authorList>
            <person name="Duchaud E."/>
        </authorList>
    </citation>
    <scope>NUCLEOTIDE SEQUENCE</scope>
    <source>
        <strain evidence="1">TRV642</strain>
    </source>
</reference>
<organism evidence="1 2">
    <name type="scientific">Flavobacterium collinsii</name>
    <dbReference type="NCBI Taxonomy" id="1114861"/>
    <lineage>
        <taxon>Bacteria</taxon>
        <taxon>Pseudomonadati</taxon>
        <taxon>Bacteroidota</taxon>
        <taxon>Flavobacteriia</taxon>
        <taxon>Flavobacteriales</taxon>
        <taxon>Flavobacteriaceae</taxon>
        <taxon>Flavobacterium</taxon>
    </lineage>
</organism>
<evidence type="ECO:0000313" key="2">
    <source>
        <dbReference type="Proteomes" id="UP001152749"/>
    </source>
</evidence>
<sequence>MLQNFFNCLLRVKFATMNWIRKTIIFVSLLIIAFFASQANESVVGKTENKKADTTFSIDYTDSLAFIQPQTGYNLVGNIKTNHPGLIKWFDSLLVAIPQHHAVNTASNFASQFNIQSKKILLMLYPFHFFW</sequence>
<dbReference type="EMBL" id="OX336425">
    <property type="protein sequence ID" value="CAI2767580.1"/>
    <property type="molecule type" value="Genomic_DNA"/>
</dbReference>
<name>A0A9W4TKF2_9FLAO</name>
<protein>
    <submittedName>
        <fullName evidence="1">Uncharacterized protein</fullName>
    </submittedName>
</protein>
<evidence type="ECO:0000313" key="1">
    <source>
        <dbReference type="EMBL" id="CAI2767580.1"/>
    </source>
</evidence>
<proteinExistence type="predicted"/>
<accession>A0A9W4TKF2</accession>
<dbReference type="Proteomes" id="UP001152749">
    <property type="component" value="Chromosome"/>
</dbReference>
<dbReference type="AlphaFoldDB" id="A0A9W4TKF2"/>
<dbReference type="KEGG" id="fcs:TRV642_2729"/>
<gene>
    <name evidence="1" type="ORF">TRV642_2729</name>
</gene>